<sequence>MTYYVDIVSGSDANNGLSAGAALQNLYTAMAKSDVGTVMVKGYGYTNPYYRSKGFNGVTQGKNINVIGYDGGTGLPYITTHEVLTYTLSSGQTNTYETTRTSVSEVIDMVAGAPGVRLTKMTSIATVEATVGSWWQNGSTLYVHASDNRNLNTTNASRIWALLNVPNFKNVGDYTTYLQDMILYGGTDVVNVTNSTSAGAVATMVNVETGLSQNAGYNNVSMLGVDSVLVNCETTRSGADGFNYHANAGKIPRAIEINCRATDCGHTSSDQCSTAHDGAQVIRIGGTYRTATASVVADINGTGNSTQSWNIGCLAESPGDGYADWQCGLSGDTSTPAAKMWLHGCEARVASNKTFGAAPYGGSQILSRGGRIERALSPVTAY</sequence>
<name>A0A7X5U5U6_9MYCO</name>
<gene>
    <name evidence="1" type="ORF">FHU31_005906</name>
</gene>
<reference evidence="1 2" key="1">
    <citation type="submission" date="2020-03" db="EMBL/GenBank/DDBJ databases">
        <title>Sequencing the genomes of 1000 actinobacteria strains.</title>
        <authorList>
            <person name="Klenk H.-P."/>
        </authorList>
    </citation>
    <scope>NUCLEOTIDE SEQUENCE [LARGE SCALE GENOMIC DNA]</scope>
    <source>
        <strain evidence="1 2">DSM 44556</strain>
    </source>
</reference>
<keyword evidence="2" id="KW-1185">Reference proteome</keyword>
<dbReference type="AlphaFoldDB" id="A0A7X5U5U6"/>
<dbReference type="EMBL" id="JAANOW010000005">
    <property type="protein sequence ID" value="NIH98882.1"/>
    <property type="molecule type" value="Genomic_DNA"/>
</dbReference>
<organism evidence="1 2">
    <name type="scientific">Mycolicibacterium fluoranthenivorans</name>
    <dbReference type="NCBI Taxonomy" id="258505"/>
    <lineage>
        <taxon>Bacteria</taxon>
        <taxon>Bacillati</taxon>
        <taxon>Actinomycetota</taxon>
        <taxon>Actinomycetes</taxon>
        <taxon>Mycobacteriales</taxon>
        <taxon>Mycobacteriaceae</taxon>
        <taxon>Mycolicibacterium</taxon>
    </lineage>
</organism>
<evidence type="ECO:0000313" key="2">
    <source>
        <dbReference type="Proteomes" id="UP000547444"/>
    </source>
</evidence>
<comment type="caution">
    <text evidence="1">The sequence shown here is derived from an EMBL/GenBank/DDBJ whole genome shotgun (WGS) entry which is preliminary data.</text>
</comment>
<dbReference type="RefSeq" id="WP_167164558.1">
    <property type="nucleotide sequence ID" value="NZ_JAANOW010000005.1"/>
</dbReference>
<proteinExistence type="predicted"/>
<evidence type="ECO:0000313" key="1">
    <source>
        <dbReference type="EMBL" id="NIH98882.1"/>
    </source>
</evidence>
<accession>A0A7X5U5U6</accession>
<protein>
    <submittedName>
        <fullName evidence="1">Uncharacterized protein</fullName>
    </submittedName>
</protein>
<dbReference type="Proteomes" id="UP000547444">
    <property type="component" value="Unassembled WGS sequence"/>
</dbReference>